<keyword evidence="2" id="KW-0472">Membrane</keyword>
<organism evidence="5 6">
    <name type="scientific">Oryctolagus cuniculus</name>
    <name type="common">Rabbit</name>
    <dbReference type="NCBI Taxonomy" id="9986"/>
    <lineage>
        <taxon>Eukaryota</taxon>
        <taxon>Metazoa</taxon>
        <taxon>Chordata</taxon>
        <taxon>Craniata</taxon>
        <taxon>Vertebrata</taxon>
        <taxon>Euteleostomi</taxon>
        <taxon>Mammalia</taxon>
        <taxon>Eutheria</taxon>
        <taxon>Euarchontoglires</taxon>
        <taxon>Glires</taxon>
        <taxon>Lagomorpha</taxon>
        <taxon>Leporidae</taxon>
        <taxon>Oryctolagus</taxon>
    </lineage>
</organism>
<dbReference type="Pfam" id="PF02014">
    <property type="entry name" value="Reeler"/>
    <property type="match status" value="1"/>
</dbReference>
<keyword evidence="6" id="KW-1185">Reference proteome</keyword>
<protein>
    <submittedName>
        <fullName evidence="5">Reeler domain containing 1</fullName>
    </submittedName>
</protein>
<sequence length="520" mass="56050">MRVLAALAGWACTTLCLASSSSAFSHGASTGACEDMHPQHIGAPPQRSGSPHVTIHAGRSSYSPGDEVPVTVRSSRDFMGFLLQARRVSDHQVAGTFIFIPPRSKRMTCFEEGDAVTHSDKSPKRNLSFVWKAPAQPAGDIRFLVSIVQSYFVYWAKIESSIVSQHTQNRADSGDHVELRSKTPVPWQRADGTEGTAAAPSAPITLPQQHADVFAAALTGTAKENLDLVPASSWVTRKAETRSKPSPHTAPASSNGQQPSRDSIPLLEPSLNVHGLQRLVDLRRFSSEDFASSLSTYHGTEDDQSFGSLDTCLSLDVEKQDKTEASNMTVTRPLLYSVALTHPQRLWASEAVTGKGAAMTNPTSLFHTSSTSRAPALEGQSEASMLSASFLPQLEHKEPRVRENKGEIGLESPRKTNLRPKVGLEGASAPLGIQLRTPQLGILLCLAATLGMALAAGVCYLHTQYRHKRTQVSLREPTTDAVAGSDGGETVYVRKIGENSFVLVQAEYKIAPSVGTRVPR</sequence>
<reference evidence="5" key="2">
    <citation type="submission" date="2025-08" db="UniProtKB">
        <authorList>
            <consortium name="Ensembl"/>
        </authorList>
    </citation>
    <scope>IDENTIFICATION</scope>
    <source>
        <strain evidence="5">Thorbecke</strain>
    </source>
</reference>
<keyword evidence="2" id="KW-1133">Transmembrane helix</keyword>
<keyword evidence="2" id="KW-0812">Transmembrane</keyword>
<dbReference type="InterPro" id="IPR002861">
    <property type="entry name" value="Reeler_dom"/>
</dbReference>
<gene>
    <name evidence="5" type="primary">REELD1</name>
</gene>
<name>A0A5F9CLB4_RABIT</name>
<feature type="region of interest" description="Disordered" evidence="1">
    <location>
        <begin position="235"/>
        <end position="267"/>
    </location>
</feature>
<feature type="compositionally biased region" description="Polar residues" evidence="1">
    <location>
        <begin position="251"/>
        <end position="261"/>
    </location>
</feature>
<dbReference type="AlphaFoldDB" id="A0A5F9CLB4"/>
<evidence type="ECO:0000256" key="2">
    <source>
        <dbReference type="SAM" id="Phobius"/>
    </source>
</evidence>
<dbReference type="Proteomes" id="UP000001811">
    <property type="component" value="Chromosome 15"/>
</dbReference>
<dbReference type="Ensembl" id="ENSOCUT00000051439.1">
    <property type="protein sequence ID" value="ENSOCUP00000034290.1"/>
    <property type="gene ID" value="ENSOCUG00000034608.1"/>
</dbReference>
<dbReference type="Gene3D" id="2.60.40.4060">
    <property type="entry name" value="Reeler domain"/>
    <property type="match status" value="1"/>
</dbReference>
<evidence type="ECO:0000313" key="5">
    <source>
        <dbReference type="Ensembl" id="ENSOCUP00000034290.1"/>
    </source>
</evidence>
<feature type="signal peptide" evidence="3">
    <location>
        <begin position="1"/>
        <end position="18"/>
    </location>
</feature>
<proteinExistence type="predicted"/>
<dbReference type="PROSITE" id="PS51257">
    <property type="entry name" value="PROKAR_LIPOPROTEIN"/>
    <property type="match status" value="1"/>
</dbReference>
<dbReference type="InterPro" id="IPR051237">
    <property type="entry name" value="Ferric-chelate_Red/DefProt"/>
</dbReference>
<evidence type="ECO:0000313" key="6">
    <source>
        <dbReference type="Proteomes" id="UP000001811"/>
    </source>
</evidence>
<evidence type="ECO:0000256" key="1">
    <source>
        <dbReference type="SAM" id="MobiDB-lite"/>
    </source>
</evidence>
<accession>A0A5F9CLB4</accession>
<dbReference type="CDD" id="cd08544">
    <property type="entry name" value="Reeler"/>
    <property type="match status" value="1"/>
</dbReference>
<dbReference type="InterPro" id="IPR042307">
    <property type="entry name" value="Reeler_sf"/>
</dbReference>
<evidence type="ECO:0000256" key="3">
    <source>
        <dbReference type="SAM" id="SignalP"/>
    </source>
</evidence>
<dbReference type="InParanoid" id="A0A5F9CLB4"/>
<feature type="region of interest" description="Disordered" evidence="1">
    <location>
        <begin position="168"/>
        <end position="204"/>
    </location>
</feature>
<dbReference type="PANTHER" id="PTHR45828">
    <property type="entry name" value="CYTOCHROME B561/FERRIC REDUCTASE TRANSMEMBRANE"/>
    <property type="match status" value="1"/>
</dbReference>
<evidence type="ECO:0000259" key="4">
    <source>
        <dbReference type="PROSITE" id="PS51019"/>
    </source>
</evidence>
<feature type="transmembrane region" description="Helical" evidence="2">
    <location>
        <begin position="440"/>
        <end position="461"/>
    </location>
</feature>
<dbReference type="PROSITE" id="PS51019">
    <property type="entry name" value="REELIN"/>
    <property type="match status" value="1"/>
</dbReference>
<feature type="compositionally biased region" description="Basic and acidic residues" evidence="1">
    <location>
        <begin position="172"/>
        <end position="181"/>
    </location>
</feature>
<feature type="region of interest" description="Disordered" evidence="1">
    <location>
        <begin position="35"/>
        <end position="67"/>
    </location>
</feature>
<dbReference type="GeneTree" id="ENSGT00940000163277"/>
<dbReference type="PANTHER" id="PTHR45828:SF51">
    <property type="entry name" value="REELIN DOMAIN-CONTAINING PROTEIN 1"/>
    <property type="match status" value="1"/>
</dbReference>
<feature type="domain" description="Reelin" evidence="4">
    <location>
        <begin position="18"/>
        <end position="180"/>
    </location>
</feature>
<reference evidence="5 6" key="1">
    <citation type="journal article" date="2011" name="Nature">
        <title>A high-resolution map of human evolutionary constraint using 29 mammals.</title>
        <authorList>
            <person name="Lindblad-Toh K."/>
            <person name="Garber M."/>
            <person name="Zuk O."/>
            <person name="Lin M.F."/>
            <person name="Parker B.J."/>
            <person name="Washietl S."/>
            <person name="Kheradpour P."/>
            <person name="Ernst J."/>
            <person name="Jordan G."/>
            <person name="Mauceli E."/>
            <person name="Ward L.D."/>
            <person name="Lowe C.B."/>
            <person name="Holloway A.K."/>
            <person name="Clamp M."/>
            <person name="Gnerre S."/>
            <person name="Alfoldi J."/>
            <person name="Beal K."/>
            <person name="Chang J."/>
            <person name="Clawson H."/>
            <person name="Cuff J."/>
            <person name="Di Palma F."/>
            <person name="Fitzgerald S."/>
            <person name="Flicek P."/>
            <person name="Guttman M."/>
            <person name="Hubisz M.J."/>
            <person name="Jaffe D.B."/>
            <person name="Jungreis I."/>
            <person name="Kent W.J."/>
            <person name="Kostka D."/>
            <person name="Lara M."/>
            <person name="Martins A.L."/>
            <person name="Massingham T."/>
            <person name="Moltke I."/>
            <person name="Raney B.J."/>
            <person name="Rasmussen M.D."/>
            <person name="Robinson J."/>
            <person name="Stark A."/>
            <person name="Vilella A.J."/>
            <person name="Wen J."/>
            <person name="Xie X."/>
            <person name="Zody M.C."/>
            <person name="Baldwin J."/>
            <person name="Bloom T."/>
            <person name="Chin C.W."/>
            <person name="Heiman D."/>
            <person name="Nicol R."/>
            <person name="Nusbaum C."/>
            <person name="Young S."/>
            <person name="Wilkinson J."/>
            <person name="Worley K.C."/>
            <person name="Kovar C.L."/>
            <person name="Muzny D.M."/>
            <person name="Gibbs R.A."/>
            <person name="Cree A."/>
            <person name="Dihn H.H."/>
            <person name="Fowler G."/>
            <person name="Jhangiani S."/>
            <person name="Joshi V."/>
            <person name="Lee S."/>
            <person name="Lewis L.R."/>
            <person name="Nazareth L.V."/>
            <person name="Okwuonu G."/>
            <person name="Santibanez J."/>
            <person name="Warren W.C."/>
            <person name="Mardis E.R."/>
            <person name="Weinstock G.M."/>
            <person name="Wilson R.K."/>
            <person name="Delehaunty K."/>
            <person name="Dooling D."/>
            <person name="Fronik C."/>
            <person name="Fulton L."/>
            <person name="Fulton B."/>
            <person name="Graves T."/>
            <person name="Minx P."/>
            <person name="Sodergren E."/>
            <person name="Birney E."/>
            <person name="Margulies E.H."/>
            <person name="Herrero J."/>
            <person name="Green E.D."/>
            <person name="Haussler D."/>
            <person name="Siepel A."/>
            <person name="Goldman N."/>
            <person name="Pollard K.S."/>
            <person name="Pedersen J.S."/>
            <person name="Lander E.S."/>
            <person name="Kellis M."/>
        </authorList>
    </citation>
    <scope>NUCLEOTIDE SEQUENCE [LARGE SCALE GENOMIC DNA]</scope>
    <source>
        <strain evidence="5 6">Thorbecke inbred</strain>
    </source>
</reference>
<dbReference type="GO" id="GO:0016020">
    <property type="term" value="C:membrane"/>
    <property type="evidence" value="ECO:0007669"/>
    <property type="project" value="TreeGrafter"/>
</dbReference>
<feature type="chain" id="PRO_5023862655" evidence="3">
    <location>
        <begin position="19"/>
        <end position="520"/>
    </location>
</feature>
<keyword evidence="3" id="KW-0732">Signal</keyword>
<reference evidence="5" key="3">
    <citation type="submission" date="2025-09" db="UniProtKB">
        <authorList>
            <consortium name="Ensembl"/>
        </authorList>
    </citation>
    <scope>IDENTIFICATION</scope>
    <source>
        <strain evidence="5">Thorbecke</strain>
    </source>
</reference>
<dbReference type="STRING" id="9986.ENSOCUP00000034290"/>
<dbReference type="EMBL" id="AAGW02045776">
    <property type="status" value="NOT_ANNOTATED_CDS"/>
    <property type="molecule type" value="Genomic_DNA"/>
</dbReference>